<dbReference type="Proteomes" id="UP001608902">
    <property type="component" value="Unassembled WGS sequence"/>
</dbReference>
<keyword evidence="10" id="KW-1185">Reference proteome</keyword>
<dbReference type="EMBL" id="JBGFUD010001057">
    <property type="protein sequence ID" value="MFH4975677.1"/>
    <property type="molecule type" value="Genomic_DNA"/>
</dbReference>
<keyword evidence="3 8" id="KW-0732">Signal</keyword>
<feature type="region of interest" description="Disordered" evidence="6">
    <location>
        <begin position="973"/>
        <end position="1012"/>
    </location>
</feature>
<protein>
    <submittedName>
        <fullName evidence="9">Uncharacterized protein</fullName>
    </submittedName>
</protein>
<keyword evidence="7" id="KW-0812">Transmembrane</keyword>
<evidence type="ECO:0000256" key="4">
    <source>
        <dbReference type="ARBA" id="ARBA00022801"/>
    </source>
</evidence>
<reference evidence="9 10" key="1">
    <citation type="submission" date="2024-08" db="EMBL/GenBank/DDBJ databases">
        <title>Gnathostoma spinigerum genome.</title>
        <authorList>
            <person name="Gonzalez-Bertolin B."/>
            <person name="Monzon S."/>
            <person name="Zaballos A."/>
            <person name="Jimenez P."/>
            <person name="Dekumyoy P."/>
            <person name="Varona S."/>
            <person name="Cuesta I."/>
            <person name="Sumanam S."/>
            <person name="Adisakwattana P."/>
            <person name="Gasser R.B."/>
            <person name="Hernandez-Gonzalez A."/>
            <person name="Young N.D."/>
            <person name="Perteguer M.J."/>
        </authorList>
    </citation>
    <scope>NUCLEOTIDE SEQUENCE [LARGE SCALE GENOMIC DNA]</scope>
    <source>
        <strain evidence="9">AL3</strain>
        <tissue evidence="9">Liver</tissue>
    </source>
</reference>
<comment type="caution">
    <text evidence="9">The sequence shown here is derived from an EMBL/GenBank/DDBJ whole genome shotgun (WGS) entry which is preliminary data.</text>
</comment>
<evidence type="ECO:0000313" key="9">
    <source>
        <dbReference type="EMBL" id="MFH4975677.1"/>
    </source>
</evidence>
<keyword evidence="5" id="KW-0325">Glycoprotein</keyword>
<evidence type="ECO:0000256" key="2">
    <source>
        <dbReference type="ARBA" id="ARBA00022670"/>
    </source>
</evidence>
<dbReference type="GO" id="GO:0006508">
    <property type="term" value="P:proteolysis"/>
    <property type="evidence" value="ECO:0007669"/>
    <property type="project" value="UniProtKB-KW"/>
</dbReference>
<gene>
    <name evidence="9" type="ORF">AB6A40_002386</name>
</gene>
<evidence type="ECO:0000256" key="3">
    <source>
        <dbReference type="ARBA" id="ARBA00022729"/>
    </source>
</evidence>
<feature type="transmembrane region" description="Helical" evidence="7">
    <location>
        <begin position="1017"/>
        <end position="1036"/>
    </location>
</feature>
<dbReference type="Gene3D" id="1.20.120.980">
    <property type="entry name" value="Serine carboxypeptidase S28, SKS domain"/>
    <property type="match status" value="2"/>
</dbReference>
<accession>A0ABD6EG61</accession>
<proteinExistence type="inferred from homology"/>
<organism evidence="9 10">
    <name type="scientific">Gnathostoma spinigerum</name>
    <dbReference type="NCBI Taxonomy" id="75299"/>
    <lineage>
        <taxon>Eukaryota</taxon>
        <taxon>Metazoa</taxon>
        <taxon>Ecdysozoa</taxon>
        <taxon>Nematoda</taxon>
        <taxon>Chromadorea</taxon>
        <taxon>Rhabditida</taxon>
        <taxon>Spirurina</taxon>
        <taxon>Gnathostomatomorpha</taxon>
        <taxon>Gnathostomatoidea</taxon>
        <taxon>Gnathostomatidae</taxon>
        <taxon>Gnathostoma</taxon>
    </lineage>
</organism>
<feature type="chain" id="PRO_5044748509" evidence="8">
    <location>
        <begin position="23"/>
        <end position="1040"/>
    </location>
</feature>
<evidence type="ECO:0000256" key="6">
    <source>
        <dbReference type="SAM" id="MobiDB-lite"/>
    </source>
</evidence>
<evidence type="ECO:0000256" key="7">
    <source>
        <dbReference type="SAM" id="Phobius"/>
    </source>
</evidence>
<sequence length="1040" mass="118118">MQYVSTVVYIFSILFVVTVSETGSENVKYDPFYDAFIGLSTPLTQVVGKDGRTDHLVFKQTLDHFSKSKQGTWEQHYAMNKKYYNSGGPAILFLTAQHSSPNELIEDDKYPVVQYAKELKAALFMLEHRYFGLSQPFKSLTEENLKYLTTRQAVEDVAAFIPFANKEHKLGEETKWIVIGGSYAGNLAAWVRQIHPELVVGAVASSAPMKIALDIPDYLAGLEKVLQKEKNCVANLKESFAHAAMLCYDADGRKNLSKVFRLEPTISETPHQKELQFFFAILQAYFKGGLEYVEASSTTGANIKKVCDKLRKKDHLERLLDAVSYFAERREKPLEKIKNNYEEFVKNLKENGTEKPEQASRRSWLWLKCNELGLFQSTDYGKGAFGSTVPLGFWIEMCTDIFGEDFQIGKIAKAVEATREYYSVRDEFNGTNVVFINNRMDPWFPLGISEWLHETVTLLSVENTTHCGDLLPGSPDASTRAVRKLSVMKMKRWLTQETEPRREKTTIFVDIPHPNHPLSLIETIKKEGDIEEFTIEQPVDHFNLLAKNKFKQHFWSYSKFHKLNGPRFLMIGGHSPASTMWLNNSKVQIMKLAEKFGAAVYLIEHRGYGKSSLNWTDLKYVTSKQMIVDVEQLIKAVNEKEKTPYKWITFGGGYGGSIAAWSRMFRPELVIGAVASSAPVSPVLDFYNYLLNLQNIIEKRDGDCKRAMDEIFEELNTQLLDKQSRANLSETLSMNPQWTVDSKPTPTDIQFFYLNLLSHFIAAVQFDRVNMKPYNKESTLEKACSILKLNKSMGSKLKDFIDYVSRLLGKKSTAFPNSYRDFVLILSDMQTSYPELRTCFYQQCTEFGLFRTTDIGRNTFKSALPLNIFEELCTDVFGPDLTWKDITQFVSEAADLFRENDDTNLENVVLTYGKVDPWTTGEPKKTHATVFTIEGAAHMADMYPERTNDSESLKTTRKRVEEILAEWTKGGPLVTEAPRTTTTTTTTDATTTMATTTKRQPAKPQRTTTKTKTTSDGAAVSAISFVLLTVSAAVFFTQIY</sequence>
<dbReference type="Gene3D" id="3.40.50.1820">
    <property type="entry name" value="alpha/beta hydrolase"/>
    <property type="match status" value="2"/>
</dbReference>
<evidence type="ECO:0000313" key="10">
    <source>
        <dbReference type="Proteomes" id="UP001608902"/>
    </source>
</evidence>
<dbReference type="SUPFAM" id="SSF53474">
    <property type="entry name" value="alpha/beta-Hydrolases"/>
    <property type="match status" value="2"/>
</dbReference>
<dbReference type="PANTHER" id="PTHR11010:SF117">
    <property type="entry name" value="SERINE PROTEASE 16"/>
    <property type="match status" value="1"/>
</dbReference>
<dbReference type="InterPro" id="IPR008758">
    <property type="entry name" value="Peptidase_S28"/>
</dbReference>
<keyword evidence="7" id="KW-0472">Membrane</keyword>
<dbReference type="PANTHER" id="PTHR11010">
    <property type="entry name" value="PROTEASE S28 PRO-X CARBOXYPEPTIDASE-RELATED"/>
    <property type="match status" value="1"/>
</dbReference>
<evidence type="ECO:0000256" key="5">
    <source>
        <dbReference type="ARBA" id="ARBA00023180"/>
    </source>
</evidence>
<dbReference type="GO" id="GO:0008233">
    <property type="term" value="F:peptidase activity"/>
    <property type="evidence" value="ECO:0007669"/>
    <property type="project" value="UniProtKB-KW"/>
</dbReference>
<dbReference type="InterPro" id="IPR042269">
    <property type="entry name" value="Ser_carbopepase_S28_SKS"/>
</dbReference>
<comment type="similarity">
    <text evidence="1">Belongs to the peptidase S28 family.</text>
</comment>
<evidence type="ECO:0000256" key="1">
    <source>
        <dbReference type="ARBA" id="ARBA00011079"/>
    </source>
</evidence>
<keyword evidence="7" id="KW-1133">Transmembrane helix</keyword>
<name>A0ABD6EG61_9BILA</name>
<keyword evidence="4" id="KW-0378">Hydrolase</keyword>
<dbReference type="InterPro" id="IPR029058">
    <property type="entry name" value="AB_hydrolase_fold"/>
</dbReference>
<keyword evidence="2" id="KW-0645">Protease</keyword>
<feature type="compositionally biased region" description="Low complexity" evidence="6">
    <location>
        <begin position="980"/>
        <end position="997"/>
    </location>
</feature>
<feature type="signal peptide" evidence="8">
    <location>
        <begin position="1"/>
        <end position="22"/>
    </location>
</feature>
<evidence type="ECO:0000256" key="8">
    <source>
        <dbReference type="SAM" id="SignalP"/>
    </source>
</evidence>
<dbReference type="Pfam" id="PF05577">
    <property type="entry name" value="Peptidase_S28"/>
    <property type="match status" value="2"/>
</dbReference>
<dbReference type="AlphaFoldDB" id="A0ABD6EG61"/>